<name>A0AAD9MFI8_9PEZI</name>
<feature type="transmembrane region" description="Helical" evidence="12">
    <location>
        <begin position="128"/>
        <end position="146"/>
    </location>
</feature>
<sequence>MSAATKAASTRWPVSTLTLAFVAWKCFLGAIAAGATLVGDAYDTSGGSALGTSCGSRWGSGLLARFTSWDAIYFVNVARRGYLYEQEWAFGSGMAGGMTRLAQGLRLVGLANGASNESASACLLLESLAGIIIANASHYLSVLVLYRLSWHLWRDDKLALVAAILHLVSPAGLFLSAPYGESGFALLSFVGYYLLARSHAGSATAPTSKVQTGLLLPQPLSLKRAATVVAAGLAFGLASTFRSNGILNGIPFAWEFLLTALHVLPRRPQEAVQQLAVLGLGGICVAAGSVVPQAVAYWRFCYSAKSGPRPWCQRWPPSVYAFVQSHYWGVGFLNYWTLSNLPLFVLAAPMLFVLLRSGFEYLRLDRRGSSQELLNGLGARSAQLVTLVRCMAVAQVLLTVLAFTSYHVQIITRISSGYPVWYWWLAANLMDRKSKDPGNGIVMFMVMYASVQGALFASFLPPA</sequence>
<dbReference type="PANTHER" id="PTHR12468">
    <property type="entry name" value="GPI MANNOSYLTRANSFERASE 2"/>
    <property type="match status" value="1"/>
</dbReference>
<feature type="transmembrane region" description="Helical" evidence="12">
    <location>
        <begin position="341"/>
        <end position="362"/>
    </location>
</feature>
<feature type="transmembrane region" description="Helical" evidence="12">
    <location>
        <begin position="12"/>
        <end position="38"/>
    </location>
</feature>
<gene>
    <name evidence="13" type="ORF">P8C59_008763</name>
</gene>
<organism evidence="13 14">
    <name type="scientific">Phyllachora maydis</name>
    <dbReference type="NCBI Taxonomy" id="1825666"/>
    <lineage>
        <taxon>Eukaryota</taxon>
        <taxon>Fungi</taxon>
        <taxon>Dikarya</taxon>
        <taxon>Ascomycota</taxon>
        <taxon>Pezizomycotina</taxon>
        <taxon>Sordariomycetes</taxon>
        <taxon>Sordariomycetidae</taxon>
        <taxon>Phyllachorales</taxon>
        <taxon>Phyllachoraceae</taxon>
        <taxon>Phyllachora</taxon>
    </lineage>
</organism>
<dbReference type="AlphaFoldDB" id="A0AAD9MFI8"/>
<evidence type="ECO:0000256" key="3">
    <source>
        <dbReference type="ARBA" id="ARBA00008698"/>
    </source>
</evidence>
<dbReference type="Pfam" id="PF04188">
    <property type="entry name" value="Mannosyl_trans2"/>
    <property type="match status" value="1"/>
</dbReference>
<dbReference type="GO" id="GO:0000009">
    <property type="term" value="F:alpha-1,6-mannosyltransferase activity"/>
    <property type="evidence" value="ECO:0007669"/>
    <property type="project" value="InterPro"/>
</dbReference>
<keyword evidence="6 12" id="KW-0328">Glycosyltransferase</keyword>
<keyword evidence="8 12" id="KW-0812">Transmembrane</keyword>
<comment type="function">
    <text evidence="12">Mannosyltransferase involved in glycosylphosphatidylinositol-anchor biosynthesis.</text>
</comment>
<feature type="transmembrane region" description="Helical" evidence="12">
    <location>
        <begin position="158"/>
        <end position="177"/>
    </location>
</feature>
<evidence type="ECO:0000313" key="14">
    <source>
        <dbReference type="Proteomes" id="UP001217918"/>
    </source>
</evidence>
<evidence type="ECO:0000256" key="10">
    <source>
        <dbReference type="ARBA" id="ARBA00022989"/>
    </source>
</evidence>
<keyword evidence="14" id="KW-1185">Reference proteome</keyword>
<dbReference type="InterPro" id="IPR007315">
    <property type="entry name" value="PIG-V/Gpi18"/>
</dbReference>
<keyword evidence="9 12" id="KW-0256">Endoplasmic reticulum</keyword>
<dbReference type="EC" id="2.4.1.-" evidence="12"/>
<dbReference type="PANTHER" id="PTHR12468:SF2">
    <property type="entry name" value="GPI MANNOSYLTRANSFERASE 2"/>
    <property type="match status" value="1"/>
</dbReference>
<dbReference type="Proteomes" id="UP001217918">
    <property type="component" value="Unassembled WGS sequence"/>
</dbReference>
<feature type="transmembrane region" description="Helical" evidence="12">
    <location>
        <begin position="245"/>
        <end position="264"/>
    </location>
</feature>
<keyword evidence="5 12" id="KW-0337">GPI-anchor biosynthesis</keyword>
<comment type="similarity">
    <text evidence="3 12">Belongs to the PIGV family.</text>
</comment>
<proteinExistence type="inferred from homology"/>
<dbReference type="GO" id="GO:0004376">
    <property type="term" value="F:GPI mannosyltransferase activity"/>
    <property type="evidence" value="ECO:0007669"/>
    <property type="project" value="InterPro"/>
</dbReference>
<comment type="pathway">
    <text evidence="2 12">Glycolipid biosynthesis; glycosylphosphatidylinositol-anchor biosynthesis.</text>
</comment>
<evidence type="ECO:0000256" key="8">
    <source>
        <dbReference type="ARBA" id="ARBA00022692"/>
    </source>
</evidence>
<evidence type="ECO:0000256" key="4">
    <source>
        <dbReference type="ARBA" id="ARBA00013795"/>
    </source>
</evidence>
<evidence type="ECO:0000256" key="1">
    <source>
        <dbReference type="ARBA" id="ARBA00004477"/>
    </source>
</evidence>
<comment type="caution">
    <text evidence="13">The sequence shown here is derived from an EMBL/GenBank/DDBJ whole genome shotgun (WGS) entry which is preliminary data.</text>
</comment>
<dbReference type="EMBL" id="JAQQPM010000008">
    <property type="protein sequence ID" value="KAK2074567.1"/>
    <property type="molecule type" value="Genomic_DNA"/>
</dbReference>
<dbReference type="GO" id="GO:0005789">
    <property type="term" value="C:endoplasmic reticulum membrane"/>
    <property type="evidence" value="ECO:0007669"/>
    <property type="project" value="UniProtKB-SubCell"/>
</dbReference>
<evidence type="ECO:0000256" key="12">
    <source>
        <dbReference type="RuleBase" id="RU363112"/>
    </source>
</evidence>
<keyword evidence="11 12" id="KW-0472">Membrane</keyword>
<evidence type="ECO:0000256" key="9">
    <source>
        <dbReference type="ARBA" id="ARBA00022824"/>
    </source>
</evidence>
<comment type="subcellular location">
    <subcellularLocation>
        <location evidence="1 12">Endoplasmic reticulum membrane</location>
        <topology evidence="1 12">Multi-pass membrane protein</topology>
    </subcellularLocation>
</comment>
<feature type="transmembrane region" description="Helical" evidence="12">
    <location>
        <begin position="276"/>
        <end position="300"/>
    </location>
</feature>
<keyword evidence="7 12" id="KW-0808">Transferase</keyword>
<evidence type="ECO:0000256" key="5">
    <source>
        <dbReference type="ARBA" id="ARBA00022502"/>
    </source>
</evidence>
<evidence type="ECO:0000313" key="13">
    <source>
        <dbReference type="EMBL" id="KAK2074567.1"/>
    </source>
</evidence>
<dbReference type="GO" id="GO:0031501">
    <property type="term" value="C:mannosyltransferase complex"/>
    <property type="evidence" value="ECO:0007669"/>
    <property type="project" value="TreeGrafter"/>
</dbReference>
<evidence type="ECO:0000256" key="6">
    <source>
        <dbReference type="ARBA" id="ARBA00022676"/>
    </source>
</evidence>
<feature type="transmembrane region" description="Helical" evidence="12">
    <location>
        <begin position="441"/>
        <end position="460"/>
    </location>
</feature>
<evidence type="ECO:0000256" key="2">
    <source>
        <dbReference type="ARBA" id="ARBA00004687"/>
    </source>
</evidence>
<keyword evidence="10 12" id="KW-1133">Transmembrane helix</keyword>
<comment type="caution">
    <text evidence="12">Lacks conserved residue(s) required for the propagation of feature annotation.</text>
</comment>
<evidence type="ECO:0000256" key="7">
    <source>
        <dbReference type="ARBA" id="ARBA00022679"/>
    </source>
</evidence>
<reference evidence="13" key="1">
    <citation type="journal article" date="2023" name="Mol. Plant Microbe Interact.">
        <title>Elucidating the Obligate Nature and Biological Capacity of an Invasive Fungal Corn Pathogen.</title>
        <authorList>
            <person name="MacCready J.S."/>
            <person name="Roggenkamp E.M."/>
            <person name="Gdanetz K."/>
            <person name="Chilvers M.I."/>
        </authorList>
    </citation>
    <scope>NUCLEOTIDE SEQUENCE</scope>
    <source>
        <strain evidence="13">PM02</strain>
    </source>
</reference>
<accession>A0AAD9MFI8</accession>
<protein>
    <recommendedName>
        <fullName evidence="4 12">GPI mannosyltransferase 2</fullName>
        <ecNumber evidence="12">2.4.1.-</ecNumber>
    </recommendedName>
</protein>
<dbReference type="GO" id="GO:0006506">
    <property type="term" value="P:GPI anchor biosynthetic process"/>
    <property type="evidence" value="ECO:0007669"/>
    <property type="project" value="UniProtKB-KW"/>
</dbReference>
<evidence type="ECO:0000256" key="11">
    <source>
        <dbReference type="ARBA" id="ARBA00023136"/>
    </source>
</evidence>